<evidence type="ECO:0000256" key="1">
    <source>
        <dbReference type="SAM" id="MobiDB-lite"/>
    </source>
</evidence>
<proteinExistence type="predicted"/>
<feature type="chain" id="PRO_5036498285" evidence="2">
    <location>
        <begin position="22"/>
        <end position="71"/>
    </location>
</feature>
<protein>
    <submittedName>
        <fullName evidence="3">Uncharacterized protein</fullName>
    </submittedName>
</protein>
<organism evidence="3 4">
    <name type="scientific">Acinetobacter guillouiae</name>
    <name type="common">Acinetobacter genomosp. 11</name>
    <dbReference type="NCBI Taxonomy" id="106649"/>
    <lineage>
        <taxon>Bacteria</taxon>
        <taxon>Pseudomonadati</taxon>
        <taxon>Pseudomonadota</taxon>
        <taxon>Gammaproteobacteria</taxon>
        <taxon>Moraxellales</taxon>
        <taxon>Moraxellaceae</taxon>
        <taxon>Acinetobacter</taxon>
    </lineage>
</organism>
<evidence type="ECO:0000256" key="2">
    <source>
        <dbReference type="SAM" id="SignalP"/>
    </source>
</evidence>
<feature type="compositionally biased region" description="Low complexity" evidence="1">
    <location>
        <begin position="24"/>
        <end position="42"/>
    </location>
</feature>
<keyword evidence="2" id="KW-0732">Signal</keyword>
<dbReference type="EMBL" id="JAHWXT010000003">
    <property type="protein sequence ID" value="MCF0265117.1"/>
    <property type="molecule type" value="Genomic_DNA"/>
</dbReference>
<dbReference type="RefSeq" id="WP_234623442.1">
    <property type="nucleotide sequence ID" value="NZ_JAHWXT010000003.1"/>
</dbReference>
<sequence length="71" mass="7540">MQLKKIILGLMMTTTVSLVWAEDTTPPTAPSSESSTPATHPAVILPQDDNSIDAAPDDNEFDLSPSDQASK</sequence>
<feature type="signal peptide" evidence="2">
    <location>
        <begin position="1"/>
        <end position="21"/>
    </location>
</feature>
<reference evidence="3" key="1">
    <citation type="submission" date="2021-07" db="EMBL/GenBank/DDBJ databases">
        <authorList>
            <person name="Fernandez M."/>
            <person name="Pereira P."/>
            <person name="Torres Tejerizo G.A."/>
            <person name="Gonzalez P."/>
            <person name="Agostini E."/>
        </authorList>
    </citation>
    <scope>NUCLEOTIDE SEQUENCE</scope>
    <source>
        <strain evidence="3">SFC 500-1A</strain>
    </source>
</reference>
<comment type="caution">
    <text evidence="3">The sequence shown here is derived from an EMBL/GenBank/DDBJ whole genome shotgun (WGS) entry which is preliminary data.</text>
</comment>
<dbReference type="AlphaFoldDB" id="A0A8X8GJS9"/>
<accession>A0A8X8GJS9</accession>
<evidence type="ECO:0000313" key="3">
    <source>
        <dbReference type="EMBL" id="MCF0265117.1"/>
    </source>
</evidence>
<feature type="region of interest" description="Disordered" evidence="1">
    <location>
        <begin position="23"/>
        <end position="71"/>
    </location>
</feature>
<name>A0A8X8GJS9_ACIGI</name>
<dbReference type="Proteomes" id="UP000887320">
    <property type="component" value="Unassembled WGS sequence"/>
</dbReference>
<gene>
    <name evidence="3" type="ORF">KW868_11705</name>
</gene>
<evidence type="ECO:0000313" key="4">
    <source>
        <dbReference type="Proteomes" id="UP000887320"/>
    </source>
</evidence>